<comment type="caution">
    <text evidence="1">The sequence shown here is derived from an EMBL/GenBank/DDBJ whole genome shotgun (WGS) entry which is preliminary data.</text>
</comment>
<reference evidence="2" key="1">
    <citation type="journal article" date="2019" name="Int. J. Syst. Evol. Microbiol.">
        <title>The Global Catalogue of Microorganisms (GCM) 10K type strain sequencing project: providing services to taxonomists for standard genome sequencing and annotation.</title>
        <authorList>
            <consortium name="The Broad Institute Genomics Platform"/>
            <consortium name="The Broad Institute Genome Sequencing Center for Infectious Disease"/>
            <person name="Wu L."/>
            <person name="Ma J."/>
        </authorList>
    </citation>
    <scope>NUCLEOTIDE SEQUENCE [LARGE SCALE GENOMIC DNA]</scope>
    <source>
        <strain evidence="2">KCTC 42644</strain>
    </source>
</reference>
<dbReference type="PANTHER" id="PTHR42877:SF4">
    <property type="entry name" value="FAD_NAD(P)-BINDING DOMAIN-CONTAINING PROTEIN-RELATED"/>
    <property type="match status" value="1"/>
</dbReference>
<sequence length="497" mass="55406">MAGDTGERLTAVIVGAGMSGLLAAIKLKERGIDDFVVLERSDSVGGTWYDNQYPGASCDVPSHLYSYSFAPNPNWTRAFARQPEILAYFRDVAERYGLNPHIRFGTEVEGASFDEAAGEWQVRGADGGRWTARILIVGAGQLNRPWSPDIEGKESFRGTQFHSARWNLDVDLTGQRVASIGNGASAVQYIPEIAPLAEKLTIFQRSSNWLIPRPDEEITPKQHALFKKLPILRQALRLLIYSINESRWGAFRKAGSWASRRLEKMARDHLTAQVHDPKLRELLTPDYPIGCKRILITDDYYPAVCRPNVEIVSEPIARIVPDGIETQSGKKVPLDVIIWGTGFATAGFLMPIDIVGRSGKRLHDVWANGAEAHRGVTVAGFPNMFVMYGPNTNLGHNSIIFMSERQMDYILPLIDTILARDLALLDVKPGPQAAYNRELQAKLATTVWSENCGSWYKHDGKITNNWSGSTIAFWRQMRKVDLDSYELVPRGKVKVAA</sequence>
<protein>
    <submittedName>
        <fullName evidence="1">Flavin-containing monooxygenase</fullName>
        <ecNumber evidence="1">1.14.13.-</ecNumber>
    </submittedName>
</protein>
<dbReference type="EC" id="1.14.13.-" evidence="1"/>
<dbReference type="EMBL" id="JBHRXV010000011">
    <property type="protein sequence ID" value="MFC3713994.1"/>
    <property type="molecule type" value="Genomic_DNA"/>
</dbReference>
<gene>
    <name evidence="1" type="ORF">ACFOMD_15590</name>
</gene>
<keyword evidence="1" id="KW-0503">Monooxygenase</keyword>
<dbReference type="PANTHER" id="PTHR42877">
    <property type="entry name" value="L-ORNITHINE N(5)-MONOOXYGENASE-RELATED"/>
    <property type="match status" value="1"/>
</dbReference>
<evidence type="ECO:0000313" key="1">
    <source>
        <dbReference type="EMBL" id="MFC3713994.1"/>
    </source>
</evidence>
<accession>A0ABV7XFC6</accession>
<dbReference type="PRINTS" id="PR00411">
    <property type="entry name" value="PNDRDTASEI"/>
</dbReference>
<dbReference type="InterPro" id="IPR036188">
    <property type="entry name" value="FAD/NAD-bd_sf"/>
</dbReference>
<organism evidence="1 2">
    <name type="scientific">Sphingoaurantiacus capsulatus</name>
    <dbReference type="NCBI Taxonomy" id="1771310"/>
    <lineage>
        <taxon>Bacteria</taxon>
        <taxon>Pseudomonadati</taxon>
        <taxon>Pseudomonadota</taxon>
        <taxon>Alphaproteobacteria</taxon>
        <taxon>Sphingomonadales</taxon>
        <taxon>Sphingosinicellaceae</taxon>
        <taxon>Sphingoaurantiacus</taxon>
    </lineage>
</organism>
<name>A0ABV7XFC6_9SPHN</name>
<keyword evidence="2" id="KW-1185">Reference proteome</keyword>
<dbReference type="SUPFAM" id="SSF51905">
    <property type="entry name" value="FAD/NAD(P)-binding domain"/>
    <property type="match status" value="1"/>
</dbReference>
<dbReference type="RefSeq" id="WP_380863016.1">
    <property type="nucleotide sequence ID" value="NZ_JBHRXV010000011.1"/>
</dbReference>
<evidence type="ECO:0000313" key="2">
    <source>
        <dbReference type="Proteomes" id="UP001595615"/>
    </source>
</evidence>
<dbReference type="Proteomes" id="UP001595615">
    <property type="component" value="Unassembled WGS sequence"/>
</dbReference>
<proteinExistence type="predicted"/>
<dbReference type="Gene3D" id="3.50.50.60">
    <property type="entry name" value="FAD/NAD(P)-binding domain"/>
    <property type="match status" value="2"/>
</dbReference>
<dbReference type="Pfam" id="PF13738">
    <property type="entry name" value="Pyr_redox_3"/>
    <property type="match status" value="1"/>
</dbReference>
<keyword evidence="1" id="KW-0560">Oxidoreductase</keyword>
<dbReference type="InterPro" id="IPR051209">
    <property type="entry name" value="FAD-bind_Monooxygenase_sf"/>
</dbReference>
<dbReference type="GO" id="GO:0004497">
    <property type="term" value="F:monooxygenase activity"/>
    <property type="evidence" value="ECO:0007669"/>
    <property type="project" value="UniProtKB-KW"/>
</dbReference>